<dbReference type="InterPro" id="IPR036291">
    <property type="entry name" value="NAD(P)-bd_dom_sf"/>
</dbReference>
<feature type="domain" description="GFO/IDH/MocA-like oxidoreductase" evidence="5">
    <location>
        <begin position="133"/>
        <end position="248"/>
    </location>
</feature>
<dbReference type="Gene3D" id="3.30.360.10">
    <property type="entry name" value="Dihydrodipicolinate Reductase, domain 2"/>
    <property type="match status" value="1"/>
</dbReference>
<dbReference type="Pfam" id="PF01408">
    <property type="entry name" value="GFO_IDH_MocA"/>
    <property type="match status" value="1"/>
</dbReference>
<dbReference type="AlphaFoldDB" id="A0A5N8X6R9"/>
<dbReference type="Pfam" id="PF22725">
    <property type="entry name" value="GFO_IDH_MocA_C3"/>
    <property type="match status" value="1"/>
</dbReference>
<comment type="similarity">
    <text evidence="1">Belongs to the Gfo/Idh/MocA family.</text>
</comment>
<organism evidence="6 7">
    <name type="scientific">Streptomyces acidicola</name>
    <dbReference type="NCBI Taxonomy" id="2596892"/>
    <lineage>
        <taxon>Bacteria</taxon>
        <taxon>Bacillati</taxon>
        <taxon>Actinomycetota</taxon>
        <taxon>Actinomycetes</taxon>
        <taxon>Kitasatosporales</taxon>
        <taxon>Streptomycetaceae</taxon>
        <taxon>Streptomyces</taxon>
    </lineage>
</organism>
<dbReference type="PANTHER" id="PTHR22604:SF105">
    <property type="entry name" value="TRANS-1,2-DIHYDROBENZENE-1,2-DIOL DEHYDROGENASE"/>
    <property type="match status" value="1"/>
</dbReference>
<keyword evidence="2" id="KW-0560">Oxidoreductase</keyword>
<dbReference type="EMBL" id="VMNX01000373">
    <property type="protein sequence ID" value="MPY55139.1"/>
    <property type="molecule type" value="Genomic_DNA"/>
</dbReference>
<evidence type="ECO:0000256" key="1">
    <source>
        <dbReference type="ARBA" id="ARBA00010928"/>
    </source>
</evidence>
<evidence type="ECO:0000256" key="2">
    <source>
        <dbReference type="ARBA" id="ARBA00023002"/>
    </source>
</evidence>
<dbReference type="GO" id="GO:0000166">
    <property type="term" value="F:nucleotide binding"/>
    <property type="evidence" value="ECO:0007669"/>
    <property type="project" value="InterPro"/>
</dbReference>
<dbReference type="RefSeq" id="WP_152870209.1">
    <property type="nucleotide sequence ID" value="NZ_VMNX01000373.1"/>
</dbReference>
<evidence type="ECO:0000259" key="4">
    <source>
        <dbReference type="Pfam" id="PF01408"/>
    </source>
</evidence>
<name>A0A5N8X6R9_9ACTN</name>
<gene>
    <name evidence="6" type="ORF">FPZ41_43985</name>
</gene>
<sequence>MADRPVRWGVLATGGIAASFTADLVDLPDAEVVAVASRSTESAKAFAERFGIARAYGQWGALAEDADVDVVYVATPHSAHRAAAGLCLEAGRNVLCEKAFTLNAREAGELVALAKERGSFLMEAMWMYCNPLVRRMAGMVRDGVIGEVRTVQADFGLAGPFPPSHRLRDPAQGGGALLDLGVYPVSFAHLLLGEPSDVTARAVLSDEGVDLQTGALLSYESGALASVHCSITGGTATSASVTGSQGRIDIPDGFFFPDHFVLHRDGRDPETFRADPSAGPRNSLKHEAREVMRALRAGETESPLVPLEGTLAVMRTLDAIRDRVGVRYSGEGDRRDDRQDDRQGSRGDQQEENGPEENGPDENEPVATPA</sequence>
<keyword evidence="7" id="KW-1185">Reference proteome</keyword>
<protein>
    <submittedName>
        <fullName evidence="6">Gfo/Idh/MocA family oxidoreductase</fullName>
    </submittedName>
</protein>
<feature type="region of interest" description="Disordered" evidence="3">
    <location>
        <begin position="267"/>
        <end position="286"/>
    </location>
</feature>
<dbReference type="Proteomes" id="UP000373149">
    <property type="component" value="Unassembled WGS sequence"/>
</dbReference>
<reference evidence="6 7" key="1">
    <citation type="submission" date="2019-09" db="EMBL/GenBank/DDBJ databases">
        <authorList>
            <person name="Duangmal K."/>
            <person name="Teo W.F.A."/>
            <person name="Lipun K."/>
        </authorList>
    </citation>
    <scope>NUCLEOTIDE SEQUENCE [LARGE SCALE GENOMIC DNA]</scope>
    <source>
        <strain evidence="6 7">K1PN6</strain>
    </source>
</reference>
<feature type="region of interest" description="Disordered" evidence="3">
    <location>
        <begin position="328"/>
        <end position="370"/>
    </location>
</feature>
<dbReference type="InterPro" id="IPR055170">
    <property type="entry name" value="GFO_IDH_MocA-like_dom"/>
</dbReference>
<evidence type="ECO:0000313" key="6">
    <source>
        <dbReference type="EMBL" id="MPY55139.1"/>
    </source>
</evidence>
<dbReference type="SUPFAM" id="SSF51735">
    <property type="entry name" value="NAD(P)-binding Rossmann-fold domains"/>
    <property type="match status" value="1"/>
</dbReference>
<evidence type="ECO:0000256" key="3">
    <source>
        <dbReference type="SAM" id="MobiDB-lite"/>
    </source>
</evidence>
<feature type="compositionally biased region" description="Acidic residues" evidence="3">
    <location>
        <begin position="350"/>
        <end position="364"/>
    </location>
</feature>
<dbReference type="SUPFAM" id="SSF55347">
    <property type="entry name" value="Glyceraldehyde-3-phosphate dehydrogenase-like, C-terminal domain"/>
    <property type="match status" value="1"/>
</dbReference>
<proteinExistence type="inferred from homology"/>
<feature type="domain" description="Gfo/Idh/MocA-like oxidoreductase N-terminal" evidence="4">
    <location>
        <begin position="7"/>
        <end position="122"/>
    </location>
</feature>
<dbReference type="GO" id="GO:0016491">
    <property type="term" value="F:oxidoreductase activity"/>
    <property type="evidence" value="ECO:0007669"/>
    <property type="project" value="UniProtKB-KW"/>
</dbReference>
<evidence type="ECO:0000313" key="7">
    <source>
        <dbReference type="Proteomes" id="UP000373149"/>
    </source>
</evidence>
<accession>A0A5N8X6R9</accession>
<comment type="caution">
    <text evidence="6">The sequence shown here is derived from an EMBL/GenBank/DDBJ whole genome shotgun (WGS) entry which is preliminary data.</text>
</comment>
<dbReference type="PANTHER" id="PTHR22604">
    <property type="entry name" value="OXIDOREDUCTASES"/>
    <property type="match status" value="1"/>
</dbReference>
<feature type="compositionally biased region" description="Basic and acidic residues" evidence="3">
    <location>
        <begin position="328"/>
        <end position="349"/>
    </location>
</feature>
<evidence type="ECO:0000259" key="5">
    <source>
        <dbReference type="Pfam" id="PF22725"/>
    </source>
</evidence>
<dbReference type="InterPro" id="IPR050984">
    <property type="entry name" value="Gfo/Idh/MocA_domain"/>
</dbReference>
<dbReference type="InterPro" id="IPR000683">
    <property type="entry name" value="Gfo/Idh/MocA-like_OxRdtase_N"/>
</dbReference>
<dbReference type="Gene3D" id="3.40.50.720">
    <property type="entry name" value="NAD(P)-binding Rossmann-like Domain"/>
    <property type="match status" value="1"/>
</dbReference>